<dbReference type="EMBL" id="SDIK01000078">
    <property type="protein sequence ID" value="TXJ59160.1"/>
    <property type="molecule type" value="Genomic_DNA"/>
</dbReference>
<dbReference type="NCBIfam" id="NF033452">
    <property type="entry name" value="BREX_1_MTaseX"/>
    <property type="match status" value="1"/>
</dbReference>
<evidence type="ECO:0000256" key="3">
    <source>
        <dbReference type="ARBA" id="ARBA00022679"/>
    </source>
</evidence>
<dbReference type="InterPro" id="IPR050953">
    <property type="entry name" value="N4_N6_ade-DNA_methylase"/>
</dbReference>
<dbReference type="RefSeq" id="WP_130829422.1">
    <property type="nucleotide sequence ID" value="NZ_SDIK01000078.1"/>
</dbReference>
<evidence type="ECO:0000256" key="6">
    <source>
        <dbReference type="SAM" id="Coils"/>
    </source>
</evidence>
<dbReference type="EC" id="2.1.1.72" evidence="1"/>
<accession>A0A5C8GBE8</accession>
<sequence length="1175" mass="134886">MATNTSALKTFAQQTRAKLVSLVSTKMRYVLHEDTAELRGYAAQIDRLRKEIAAKSEQQVIEEVAYTWFNRVMALRFMDANGYNTPMVVTPVQGQQRPEILQEAMGGIVDDDLKLSAGDKLLPEQPLYRKLLVAVCNQLGESMPFLFERIADYTELLMPDDLLSAQSFVSDIRQGMTDEDCQNVEIMGWLYQFYITDRKKDAEAHKSRKGGLKSDEQAAATQLFTPHWIVRYMVENSLGRIWMTLHPDSRLINSMPYYIKPMEGQTDVIPEHIHSAKDIKFLDPCMGSGHILVYAFDLFAKMYEEEGMMSKDIPALILQHNLYGMDIDRRCYQLTCFALTMKSRAYYGRYLRHTVQPAVIALQAIDHDVIDASGSWGEDSLMWQFENLDTIGSLLKVSAEDYAAIQVNTGLWATQSHLLKTQALFLSEKYDCVVTNPPYLGKGMGKVLKKFVEVYYPDSKYDLMAAFMERNFSLNSANGRSAMINQHSWMSNSSYKRLREKIIENYFVESLLHLGPRTFPEISGELVQNATFVIAKCAPTHKGHYIKLIDFKDATLKNDKTLEAINNSNCRWHYASHQKNFIKLPGYTFTSYWLPEKIINIFYENNKVGDELDTKLGMSTNDNGRFLRDWFEVSYSNTCFERKNSDKKIFVQKWFPYSKGGETRKWYGNLIQIINWEDNGKEVKDLASALYGSYSRTCKNTQHFFKAAITWSLIASGFNSFRYLPTGSVLGDAGPVCFVKNNINYVLALLNSKVVQAIIPAINPTMNRSTGVIDGIPLIWRTSSDVDDMVDESITISKLDWDAHETSWDFQSNELLTINKTNFLDVINDYAAVKNICIEPAAAEPSSLKWHVDMYEMKWEAKFLQLHKNEEELNRQFIEIYGLQDELTPDVPLNEVTILQKGEISIEDNEIVWHEDVIIKQFISYLVGCFMGRYSVDKPGLIIASQNQNLDELGLKVDGLDNGAEDTLTIDDDGIIPIVQEENFFADDMTERIEEALKLLFGEEKFHENMRYINQALGSTLRDYLYKSFYADHCAMYNVKGAKRPIYWMFSSKMGEKAKKGYFRALVYMHRMDGDTLSKLHSEYVHPYLEKVQQQLLEAEEQSGRDDLSTAQRNKALARENELHEQIREVEQFATRLAEMATHRQTIDLDDGVKANYPLFYPLVEPVKGLDKTEE</sequence>
<feature type="domain" description="Type II methyltransferase M.TaqI-like" evidence="7">
    <location>
        <begin position="320"/>
        <end position="515"/>
    </location>
</feature>
<dbReference type="SUPFAM" id="SSF53335">
    <property type="entry name" value="S-adenosyl-L-methionine-dependent methyltransferases"/>
    <property type="match status" value="1"/>
</dbReference>
<keyword evidence="4" id="KW-0949">S-adenosyl-L-methionine</keyword>
<dbReference type="InterPro" id="IPR047939">
    <property type="entry name" value="BREX_1_PglX"/>
</dbReference>
<name>A0A5C8GBE8_9BACT</name>
<dbReference type="OrthoDB" id="32195at2"/>
<dbReference type="PANTHER" id="PTHR33841:SF1">
    <property type="entry name" value="DNA METHYLTRANSFERASE A"/>
    <property type="match status" value="1"/>
</dbReference>
<keyword evidence="6" id="KW-0175">Coiled coil</keyword>
<comment type="catalytic activity">
    <reaction evidence="5">
        <text>a 2'-deoxyadenosine in DNA + S-adenosyl-L-methionine = an N(6)-methyl-2'-deoxyadenosine in DNA + S-adenosyl-L-homocysteine + H(+)</text>
        <dbReference type="Rhea" id="RHEA:15197"/>
        <dbReference type="Rhea" id="RHEA-COMP:12418"/>
        <dbReference type="Rhea" id="RHEA-COMP:12419"/>
        <dbReference type="ChEBI" id="CHEBI:15378"/>
        <dbReference type="ChEBI" id="CHEBI:57856"/>
        <dbReference type="ChEBI" id="CHEBI:59789"/>
        <dbReference type="ChEBI" id="CHEBI:90615"/>
        <dbReference type="ChEBI" id="CHEBI:90616"/>
        <dbReference type="EC" id="2.1.1.72"/>
    </reaction>
</comment>
<dbReference type="InterPro" id="IPR002052">
    <property type="entry name" value="DNA_methylase_N6_adenine_CS"/>
</dbReference>
<evidence type="ECO:0000256" key="5">
    <source>
        <dbReference type="ARBA" id="ARBA00047942"/>
    </source>
</evidence>
<dbReference type="Pfam" id="PF07669">
    <property type="entry name" value="Eco57I"/>
    <property type="match status" value="1"/>
</dbReference>
<dbReference type="Gene3D" id="3.40.50.150">
    <property type="entry name" value="Vaccinia Virus protein VP39"/>
    <property type="match status" value="1"/>
</dbReference>
<dbReference type="InterPro" id="IPR011639">
    <property type="entry name" value="MethylTrfase_TaqI-like_dom"/>
</dbReference>
<keyword evidence="9" id="KW-1185">Reference proteome</keyword>
<organism evidence="8 9">
    <name type="scientific">Prevotella brunnea</name>
    <dbReference type="NCBI Taxonomy" id="2508867"/>
    <lineage>
        <taxon>Bacteria</taxon>
        <taxon>Pseudomonadati</taxon>
        <taxon>Bacteroidota</taxon>
        <taxon>Bacteroidia</taxon>
        <taxon>Bacteroidales</taxon>
        <taxon>Prevotellaceae</taxon>
        <taxon>Prevotella</taxon>
    </lineage>
</organism>
<dbReference type="PROSITE" id="PS00092">
    <property type="entry name" value="N6_MTASE"/>
    <property type="match status" value="1"/>
</dbReference>
<evidence type="ECO:0000256" key="1">
    <source>
        <dbReference type="ARBA" id="ARBA00011900"/>
    </source>
</evidence>
<dbReference type="GO" id="GO:0006304">
    <property type="term" value="P:DNA modification"/>
    <property type="evidence" value="ECO:0007669"/>
    <property type="project" value="InterPro"/>
</dbReference>
<keyword evidence="3 8" id="KW-0808">Transferase</keyword>
<evidence type="ECO:0000256" key="4">
    <source>
        <dbReference type="ARBA" id="ARBA00022691"/>
    </source>
</evidence>
<feature type="coiled-coil region" evidence="6">
    <location>
        <begin position="31"/>
        <end position="58"/>
    </location>
</feature>
<dbReference type="GO" id="GO:0003676">
    <property type="term" value="F:nucleic acid binding"/>
    <property type="evidence" value="ECO:0007669"/>
    <property type="project" value="InterPro"/>
</dbReference>
<dbReference type="PANTHER" id="PTHR33841">
    <property type="entry name" value="DNA METHYLTRANSFERASE YEEA-RELATED"/>
    <property type="match status" value="1"/>
</dbReference>
<proteinExistence type="predicted"/>
<gene>
    <name evidence="8" type="primary">pglX</name>
    <name evidence="8" type="ORF">ETF27_09595</name>
</gene>
<evidence type="ECO:0000313" key="8">
    <source>
        <dbReference type="EMBL" id="TXJ59160.1"/>
    </source>
</evidence>
<dbReference type="Proteomes" id="UP000321612">
    <property type="component" value="Unassembled WGS sequence"/>
</dbReference>
<evidence type="ECO:0000259" key="7">
    <source>
        <dbReference type="Pfam" id="PF07669"/>
    </source>
</evidence>
<reference evidence="9" key="1">
    <citation type="submission" date="2019-05" db="EMBL/GenBank/DDBJ databases">
        <title>Prevotella brunnea sp. nov., isolated from a wound of a patient.</title>
        <authorList>
            <person name="Buhl M."/>
        </authorList>
    </citation>
    <scope>NUCLEOTIDE SEQUENCE [LARGE SCALE GENOMIC DNA]</scope>
    <source>
        <strain evidence="9">A2672</strain>
    </source>
</reference>
<keyword evidence="2 8" id="KW-0489">Methyltransferase</keyword>
<protein>
    <recommendedName>
        <fullName evidence="1">site-specific DNA-methyltransferase (adenine-specific)</fullName>
        <ecNumber evidence="1">2.1.1.72</ecNumber>
    </recommendedName>
</protein>
<dbReference type="InterPro" id="IPR029063">
    <property type="entry name" value="SAM-dependent_MTases_sf"/>
</dbReference>
<dbReference type="GO" id="GO:0009007">
    <property type="term" value="F:site-specific DNA-methyltransferase (adenine-specific) activity"/>
    <property type="evidence" value="ECO:0007669"/>
    <property type="project" value="UniProtKB-EC"/>
</dbReference>
<dbReference type="PRINTS" id="PR00507">
    <property type="entry name" value="N12N6MTFRASE"/>
</dbReference>
<dbReference type="GO" id="GO:0032259">
    <property type="term" value="P:methylation"/>
    <property type="evidence" value="ECO:0007669"/>
    <property type="project" value="UniProtKB-KW"/>
</dbReference>
<comment type="caution">
    <text evidence="8">The sequence shown here is derived from an EMBL/GenBank/DDBJ whole genome shotgun (WGS) entry which is preliminary data.</text>
</comment>
<evidence type="ECO:0000256" key="2">
    <source>
        <dbReference type="ARBA" id="ARBA00022603"/>
    </source>
</evidence>
<dbReference type="AlphaFoldDB" id="A0A5C8GBE8"/>
<evidence type="ECO:0000313" key="9">
    <source>
        <dbReference type="Proteomes" id="UP000321612"/>
    </source>
</evidence>